<keyword evidence="1" id="KW-0472">Membrane</keyword>
<dbReference type="EMBL" id="QXGH01000019">
    <property type="protein sequence ID" value="RHW26053.1"/>
    <property type="molecule type" value="Genomic_DNA"/>
</dbReference>
<keyword evidence="3" id="KW-1185">Reference proteome</keyword>
<evidence type="ECO:0000313" key="3">
    <source>
        <dbReference type="Proteomes" id="UP000283644"/>
    </source>
</evidence>
<evidence type="ECO:0000313" key="2">
    <source>
        <dbReference type="EMBL" id="RHW26053.1"/>
    </source>
</evidence>
<dbReference type="Proteomes" id="UP000283644">
    <property type="component" value="Unassembled WGS sequence"/>
</dbReference>
<organism evidence="2 3">
    <name type="scientific">Nocardioides immobilis</name>
    <dbReference type="NCBI Taxonomy" id="2049295"/>
    <lineage>
        <taxon>Bacteria</taxon>
        <taxon>Bacillati</taxon>
        <taxon>Actinomycetota</taxon>
        <taxon>Actinomycetes</taxon>
        <taxon>Propionibacteriales</taxon>
        <taxon>Nocardioidaceae</taxon>
        <taxon>Nocardioides</taxon>
    </lineage>
</organism>
<comment type="caution">
    <text evidence="2">The sequence shown here is derived from an EMBL/GenBank/DDBJ whole genome shotgun (WGS) entry which is preliminary data.</text>
</comment>
<dbReference type="RefSeq" id="WP_118926160.1">
    <property type="nucleotide sequence ID" value="NZ_QXGH01000019.1"/>
</dbReference>
<evidence type="ECO:0000256" key="1">
    <source>
        <dbReference type="SAM" id="Phobius"/>
    </source>
</evidence>
<proteinExistence type="predicted"/>
<protein>
    <submittedName>
        <fullName evidence="2">Uncharacterized protein</fullName>
    </submittedName>
</protein>
<accession>A0A417Y0A3</accession>
<sequence length="299" mass="33012">MTGEDLRILIRSEVLADEPPLGLTSADLIDAAHRAHRRRRLIIAVPAAATLAVAATIFGAGILPSDTDSKGSDVPAAAQETLDEFDPATFPAAFDSEVRRLLGDALPAGVEGRIEPTLDGYTRLRPKDYAYTDSWTAWYDLSLANQLMIILRHDQSSNEGSAERYCEENLASQEMERCTADTLADGSVAITSVSELRRSRVGFTRPNGDAESRWYMRQVVNRRDYGFGVIAREYVKATTLNEADARWSISAEQLTAIANSHRLVYAMPTEPKKTCDTTLLVPRRESGYGRIVCERSLNN</sequence>
<keyword evidence="1" id="KW-0812">Transmembrane</keyword>
<dbReference type="AlphaFoldDB" id="A0A417Y0A3"/>
<name>A0A417Y0A3_9ACTN</name>
<keyword evidence="1" id="KW-1133">Transmembrane helix</keyword>
<gene>
    <name evidence="2" type="ORF">D0Z08_15490</name>
</gene>
<feature type="transmembrane region" description="Helical" evidence="1">
    <location>
        <begin position="41"/>
        <end position="63"/>
    </location>
</feature>
<reference evidence="2 3" key="1">
    <citation type="submission" date="2018-09" db="EMBL/GenBank/DDBJ databases">
        <title>Genome sequencing of Nocardioides immobilis CCTCC AB 2017083 for comparison to Nocardioides silvaticus.</title>
        <authorList>
            <person name="Li C."/>
            <person name="Wang G."/>
        </authorList>
    </citation>
    <scope>NUCLEOTIDE SEQUENCE [LARGE SCALE GENOMIC DNA]</scope>
    <source>
        <strain evidence="2 3">CCTCC AB 2017083</strain>
    </source>
</reference>